<dbReference type="OrthoDB" id="1263307at2759"/>
<evidence type="ECO:0000256" key="3">
    <source>
        <dbReference type="ARBA" id="ARBA00023026"/>
    </source>
</evidence>
<organism evidence="6 7">
    <name type="scientific">Cochliobolus sativus (strain ND90Pr / ATCC 201652)</name>
    <name type="common">Common root rot and spot blotch fungus</name>
    <name type="synonym">Bipolaris sorokiniana</name>
    <dbReference type="NCBI Taxonomy" id="665912"/>
    <lineage>
        <taxon>Eukaryota</taxon>
        <taxon>Fungi</taxon>
        <taxon>Dikarya</taxon>
        <taxon>Ascomycota</taxon>
        <taxon>Pezizomycotina</taxon>
        <taxon>Dothideomycetes</taxon>
        <taxon>Pleosporomycetidae</taxon>
        <taxon>Pleosporales</taxon>
        <taxon>Pleosporineae</taxon>
        <taxon>Pleosporaceae</taxon>
        <taxon>Bipolaris</taxon>
    </lineage>
</organism>
<dbReference type="InterPro" id="IPR029058">
    <property type="entry name" value="AB_hydrolase_fold"/>
</dbReference>
<dbReference type="HOGENOM" id="CLU_046066_1_0_1"/>
<gene>
    <name evidence="6" type="ORF">COCSADRAFT_180837</name>
</gene>
<keyword evidence="3" id="KW-0843">Virulence</keyword>
<dbReference type="GeneID" id="19133266"/>
<dbReference type="Proteomes" id="UP000016934">
    <property type="component" value="Unassembled WGS sequence"/>
</dbReference>
<reference evidence="6 7" key="1">
    <citation type="journal article" date="2012" name="PLoS Pathog.">
        <title>Diverse lifestyles and strategies of plant pathogenesis encoded in the genomes of eighteen Dothideomycetes fungi.</title>
        <authorList>
            <person name="Ohm R.A."/>
            <person name="Feau N."/>
            <person name="Henrissat B."/>
            <person name="Schoch C.L."/>
            <person name="Horwitz B.A."/>
            <person name="Barry K.W."/>
            <person name="Condon B.J."/>
            <person name="Copeland A.C."/>
            <person name="Dhillon B."/>
            <person name="Glaser F."/>
            <person name="Hesse C.N."/>
            <person name="Kosti I."/>
            <person name="LaButti K."/>
            <person name="Lindquist E.A."/>
            <person name="Lucas S."/>
            <person name="Salamov A.A."/>
            <person name="Bradshaw R.E."/>
            <person name="Ciuffetti L."/>
            <person name="Hamelin R.C."/>
            <person name="Kema G.H.J."/>
            <person name="Lawrence C."/>
            <person name="Scott J.A."/>
            <person name="Spatafora J.W."/>
            <person name="Turgeon B.G."/>
            <person name="de Wit P.J.G.M."/>
            <person name="Zhong S."/>
            <person name="Goodwin S.B."/>
            <person name="Grigoriev I.V."/>
        </authorList>
    </citation>
    <scope>NUCLEOTIDE SEQUENCE [LARGE SCALE GENOMIC DNA]</scope>
    <source>
        <strain evidence="7">ND90Pr / ATCC 201652</strain>
    </source>
</reference>
<evidence type="ECO:0000313" key="7">
    <source>
        <dbReference type="Proteomes" id="UP000016934"/>
    </source>
</evidence>
<dbReference type="Pfam" id="PF12697">
    <property type="entry name" value="Abhydrolase_6"/>
    <property type="match status" value="1"/>
</dbReference>
<dbReference type="InterPro" id="IPR052897">
    <property type="entry name" value="Sec-Metab_Biosynth_Hydrolase"/>
</dbReference>
<accession>M2T6G4</accession>
<dbReference type="EMBL" id="KB445642">
    <property type="protein sequence ID" value="EMD64826.1"/>
    <property type="molecule type" value="Genomic_DNA"/>
</dbReference>
<dbReference type="Gene3D" id="3.40.50.1820">
    <property type="entry name" value="alpha/beta hydrolase"/>
    <property type="match status" value="1"/>
</dbReference>
<comment type="similarity">
    <text evidence="2">Belongs to the AB hydrolase superfamily. AKT2 hydrolase family.</text>
</comment>
<comment type="subcellular location">
    <subcellularLocation>
        <location evidence="1">Peroxisome</location>
    </subcellularLocation>
</comment>
<dbReference type="GO" id="GO:0005777">
    <property type="term" value="C:peroxisome"/>
    <property type="evidence" value="ECO:0007669"/>
    <property type="project" value="UniProtKB-SubCell"/>
</dbReference>
<keyword evidence="4" id="KW-0576">Peroxisome</keyword>
<sequence>MSSRPTIVLIPGSFCSANAYDAIATPLRSKGYDIQVIEPPCYPAGYERKSDGAPPNMYADARYINEHVKKLADEGKEVVLVAHSYGGVPATESLKGITKKEREQQGKLGGVVRIAYLTALAPRLGETAFQVLGDQGGVVPSAGEDGWMYHKDPAPVAALICSDLPLSDALVQVDKMGYHFGACFLDPLTHAGYKDVPVSWFFAEKDLVVVPQVQQMGIEAIEASWVGTDREGKKVDVTKLECDHYPLVLEDKRAKVEAWVEGLVEKGGRD</sequence>
<reference evidence="7" key="2">
    <citation type="journal article" date="2013" name="PLoS Genet.">
        <title>Comparative genome structure, secondary metabolite, and effector coding capacity across Cochliobolus pathogens.</title>
        <authorList>
            <person name="Condon B.J."/>
            <person name="Leng Y."/>
            <person name="Wu D."/>
            <person name="Bushley K.E."/>
            <person name="Ohm R.A."/>
            <person name="Otillar R."/>
            <person name="Martin J."/>
            <person name="Schackwitz W."/>
            <person name="Grimwood J."/>
            <person name="MohdZainudin N."/>
            <person name="Xue C."/>
            <person name="Wang R."/>
            <person name="Manning V.A."/>
            <person name="Dhillon B."/>
            <person name="Tu Z.J."/>
            <person name="Steffenson B.J."/>
            <person name="Salamov A."/>
            <person name="Sun H."/>
            <person name="Lowry S."/>
            <person name="LaButti K."/>
            <person name="Han J."/>
            <person name="Copeland A."/>
            <person name="Lindquist E."/>
            <person name="Barry K."/>
            <person name="Schmutz J."/>
            <person name="Baker S.E."/>
            <person name="Ciuffetti L.M."/>
            <person name="Grigoriev I.V."/>
            <person name="Zhong S."/>
            <person name="Turgeon B.G."/>
        </authorList>
    </citation>
    <scope>NUCLEOTIDE SEQUENCE [LARGE SCALE GENOMIC DNA]</scope>
    <source>
        <strain evidence="7">ND90Pr / ATCC 201652</strain>
    </source>
</reference>
<dbReference type="InterPro" id="IPR000073">
    <property type="entry name" value="AB_hydrolase_1"/>
</dbReference>
<evidence type="ECO:0000259" key="5">
    <source>
        <dbReference type="Pfam" id="PF12697"/>
    </source>
</evidence>
<proteinExistence type="inferred from homology"/>
<evidence type="ECO:0000256" key="4">
    <source>
        <dbReference type="ARBA" id="ARBA00023140"/>
    </source>
</evidence>
<protein>
    <recommendedName>
        <fullName evidence="5">AB hydrolase-1 domain-containing protein</fullName>
    </recommendedName>
</protein>
<name>M2T6G4_COCSN</name>
<dbReference type="KEGG" id="bsc:COCSADRAFT_180837"/>
<dbReference type="RefSeq" id="XP_007699386.1">
    <property type="nucleotide sequence ID" value="XM_007701196.1"/>
</dbReference>
<dbReference type="PANTHER" id="PTHR37017:SF13">
    <property type="entry name" value="AB HYDROLASE-1 DOMAIN-CONTAINING PROTEIN"/>
    <property type="match status" value="1"/>
</dbReference>
<dbReference type="AlphaFoldDB" id="M2T6G4"/>
<dbReference type="SUPFAM" id="SSF53474">
    <property type="entry name" value="alpha/beta-Hydrolases"/>
    <property type="match status" value="1"/>
</dbReference>
<evidence type="ECO:0000256" key="1">
    <source>
        <dbReference type="ARBA" id="ARBA00004275"/>
    </source>
</evidence>
<dbReference type="eggNOG" id="ENOG502SPMQ">
    <property type="taxonomic scope" value="Eukaryota"/>
</dbReference>
<dbReference type="OMA" id="GIDMIER"/>
<evidence type="ECO:0000256" key="2">
    <source>
        <dbReference type="ARBA" id="ARBA00005668"/>
    </source>
</evidence>
<dbReference type="PANTHER" id="PTHR37017">
    <property type="entry name" value="AB HYDROLASE-1 DOMAIN-CONTAINING PROTEIN-RELATED"/>
    <property type="match status" value="1"/>
</dbReference>
<keyword evidence="7" id="KW-1185">Reference proteome</keyword>
<evidence type="ECO:0000313" key="6">
    <source>
        <dbReference type="EMBL" id="EMD64826.1"/>
    </source>
</evidence>
<feature type="domain" description="AB hydrolase-1" evidence="5">
    <location>
        <begin position="7"/>
        <end position="248"/>
    </location>
</feature>